<evidence type="ECO:0000259" key="2">
    <source>
        <dbReference type="Pfam" id="PF00440"/>
    </source>
</evidence>
<dbReference type="GO" id="GO:0003677">
    <property type="term" value="F:DNA binding"/>
    <property type="evidence" value="ECO:0007669"/>
    <property type="project" value="UniProtKB-KW"/>
</dbReference>
<dbReference type="EMBL" id="DXBY01000040">
    <property type="protein sequence ID" value="HIZ34521.1"/>
    <property type="molecule type" value="Genomic_DNA"/>
</dbReference>
<proteinExistence type="predicted"/>
<evidence type="ECO:0000313" key="4">
    <source>
        <dbReference type="Proteomes" id="UP000824037"/>
    </source>
</evidence>
<dbReference type="Proteomes" id="UP000824037">
    <property type="component" value="Unassembled WGS sequence"/>
</dbReference>
<organism evidence="3 4">
    <name type="scientific">Candidatus Ruania gallistercoris</name>
    <dbReference type="NCBI Taxonomy" id="2838746"/>
    <lineage>
        <taxon>Bacteria</taxon>
        <taxon>Bacillati</taxon>
        <taxon>Actinomycetota</taxon>
        <taxon>Actinomycetes</taxon>
        <taxon>Micrococcales</taxon>
        <taxon>Ruaniaceae</taxon>
        <taxon>Ruania</taxon>
    </lineage>
</organism>
<accession>A0A9D2J2S1</accession>
<keyword evidence="1" id="KW-0238">DNA-binding</keyword>
<comment type="caution">
    <text evidence="3">The sequence shown here is derived from an EMBL/GenBank/DDBJ whole genome shotgun (WGS) entry which is preliminary data.</text>
</comment>
<dbReference type="InterPro" id="IPR001647">
    <property type="entry name" value="HTH_TetR"/>
</dbReference>
<feature type="non-terminal residue" evidence="3">
    <location>
        <position position="41"/>
    </location>
</feature>
<dbReference type="SUPFAM" id="SSF46689">
    <property type="entry name" value="Homeodomain-like"/>
    <property type="match status" value="1"/>
</dbReference>
<sequence length="41" mass="4514">MARTVDPKRHEARRLQIIDAAMTLIAARGYDGATTAAICRE</sequence>
<reference evidence="3" key="1">
    <citation type="journal article" date="2021" name="PeerJ">
        <title>Extensive microbial diversity within the chicken gut microbiome revealed by metagenomics and culture.</title>
        <authorList>
            <person name="Gilroy R."/>
            <person name="Ravi A."/>
            <person name="Getino M."/>
            <person name="Pursley I."/>
            <person name="Horton D.L."/>
            <person name="Alikhan N.F."/>
            <person name="Baker D."/>
            <person name="Gharbi K."/>
            <person name="Hall N."/>
            <person name="Watson M."/>
            <person name="Adriaenssens E.M."/>
            <person name="Foster-Nyarko E."/>
            <person name="Jarju S."/>
            <person name="Secka A."/>
            <person name="Antonio M."/>
            <person name="Oren A."/>
            <person name="Chaudhuri R.R."/>
            <person name="La Ragione R."/>
            <person name="Hildebrand F."/>
            <person name="Pallen M.J."/>
        </authorList>
    </citation>
    <scope>NUCLEOTIDE SEQUENCE</scope>
    <source>
        <strain evidence="3">ChiGjej4B4-7305</strain>
    </source>
</reference>
<feature type="domain" description="HTH tetR-type" evidence="2">
    <location>
        <begin position="17"/>
        <end position="41"/>
    </location>
</feature>
<dbReference type="Pfam" id="PF00440">
    <property type="entry name" value="TetR_N"/>
    <property type="match status" value="1"/>
</dbReference>
<evidence type="ECO:0000256" key="1">
    <source>
        <dbReference type="ARBA" id="ARBA00023125"/>
    </source>
</evidence>
<name>A0A9D2J2S1_9MICO</name>
<gene>
    <name evidence="3" type="ORF">H9815_01995</name>
</gene>
<dbReference type="Gene3D" id="1.10.357.10">
    <property type="entry name" value="Tetracycline Repressor, domain 2"/>
    <property type="match status" value="1"/>
</dbReference>
<dbReference type="AlphaFoldDB" id="A0A9D2J2S1"/>
<dbReference type="InterPro" id="IPR009057">
    <property type="entry name" value="Homeodomain-like_sf"/>
</dbReference>
<evidence type="ECO:0000313" key="3">
    <source>
        <dbReference type="EMBL" id="HIZ34521.1"/>
    </source>
</evidence>
<protein>
    <submittedName>
        <fullName evidence="3">TetR/AcrR family transcriptional regulator</fullName>
    </submittedName>
</protein>
<reference evidence="3" key="2">
    <citation type="submission" date="2021-04" db="EMBL/GenBank/DDBJ databases">
        <authorList>
            <person name="Gilroy R."/>
        </authorList>
    </citation>
    <scope>NUCLEOTIDE SEQUENCE</scope>
    <source>
        <strain evidence="3">ChiGjej4B4-7305</strain>
    </source>
</reference>